<protein>
    <submittedName>
        <fullName evidence="1">3-methyladenine DNA glycosylase AlkC</fullName>
    </submittedName>
</protein>
<dbReference type="EMBL" id="RAPY01000001">
    <property type="protein sequence ID" value="RKE55702.1"/>
    <property type="molecule type" value="Genomic_DNA"/>
</dbReference>
<reference evidence="1 2" key="1">
    <citation type="submission" date="2018-09" db="EMBL/GenBank/DDBJ databases">
        <title>Genomic Encyclopedia of Type Strains, Phase III (KMG-III): the genomes of soil and plant-associated and newly described type strains.</title>
        <authorList>
            <person name="Whitman W."/>
        </authorList>
    </citation>
    <scope>NUCLEOTIDE SEQUENCE [LARGE SCALE GENOMIC DNA]</scope>
    <source>
        <strain evidence="1 2">CECT 7938</strain>
    </source>
</reference>
<dbReference type="InterPro" id="IPR014825">
    <property type="entry name" value="DNA_alkylation"/>
</dbReference>
<accession>A0A420BG63</accession>
<dbReference type="SUPFAM" id="SSF48371">
    <property type="entry name" value="ARM repeat"/>
    <property type="match status" value="1"/>
</dbReference>
<dbReference type="InterPro" id="IPR016024">
    <property type="entry name" value="ARM-type_fold"/>
</dbReference>
<keyword evidence="2" id="KW-1185">Reference proteome</keyword>
<dbReference type="Gene3D" id="1.25.40.290">
    <property type="entry name" value="ARM repeat domains"/>
    <property type="match status" value="1"/>
</dbReference>
<evidence type="ECO:0000313" key="2">
    <source>
        <dbReference type="Proteomes" id="UP000286246"/>
    </source>
</evidence>
<proteinExistence type="predicted"/>
<evidence type="ECO:0000313" key="1">
    <source>
        <dbReference type="EMBL" id="RKE55702.1"/>
    </source>
</evidence>
<sequence>MIQHIWLVTNSCQFYPLVLSLTNNLARWNFGQFVATSCFKYIFELYTIFMSLIKDIYSLNFYQHIADQFSQVNPDFNKEQFITRIFSPDFNTMEWKQRTKHTTQTLHEFMPSNFPEAIALITQVVENLIAAGYPGGLEYVIFPDYIETYGVEHFETAVQSLEIITQFITCEFAVRPFIIKYKGQMISIMEQWARSPNAQVRRLASEGIRPRLPWAMAIPFLKKDPSPILPILDLLKNDVSETVRRSVANNLNDISKDHPDILLAIAKNWKGISKNTDGIIKHGCRTLLKQGHPEILHYYGLEGTDFEVSDLHIATPYVKVGEYVFFSFQIENTHAQSKPLRLEYGLYYQKSNGLMSRKVFKISEKIYLSAEKNRIERRQSFKVITTRKFYIGKHKISIIVNGRETSEMEFDLI</sequence>
<comment type="caution">
    <text evidence="1">The sequence shown here is derived from an EMBL/GenBank/DDBJ whole genome shotgun (WGS) entry which is preliminary data.</text>
</comment>
<dbReference type="Pfam" id="PF08713">
    <property type="entry name" value="DNA_alkylation"/>
    <property type="match status" value="1"/>
</dbReference>
<dbReference type="AlphaFoldDB" id="A0A420BG63"/>
<organism evidence="1 2">
    <name type="scientific">Sphingobacterium detergens</name>
    <dbReference type="NCBI Taxonomy" id="1145106"/>
    <lineage>
        <taxon>Bacteria</taxon>
        <taxon>Pseudomonadati</taxon>
        <taxon>Bacteroidota</taxon>
        <taxon>Sphingobacteriia</taxon>
        <taxon>Sphingobacteriales</taxon>
        <taxon>Sphingobacteriaceae</taxon>
        <taxon>Sphingobacterium</taxon>
    </lineage>
</organism>
<dbReference type="Proteomes" id="UP000286246">
    <property type="component" value="Unassembled WGS sequence"/>
</dbReference>
<gene>
    <name evidence="1" type="ORF">DFQ12_0538</name>
</gene>
<name>A0A420BG63_SPHD1</name>